<reference evidence="2 3" key="1">
    <citation type="submission" date="2019-08" db="EMBL/GenBank/DDBJ databases">
        <title>Deep-cultivation of Planctomycetes and their phenomic and genomic characterization uncovers novel biology.</title>
        <authorList>
            <person name="Wiegand S."/>
            <person name="Jogler M."/>
            <person name="Boedeker C."/>
            <person name="Pinto D."/>
            <person name="Vollmers J."/>
            <person name="Rivas-Marin E."/>
            <person name="Kohn T."/>
            <person name="Peeters S.H."/>
            <person name="Heuer A."/>
            <person name="Rast P."/>
            <person name="Oberbeckmann S."/>
            <person name="Bunk B."/>
            <person name="Jeske O."/>
            <person name="Meyerdierks A."/>
            <person name="Storesund J.E."/>
            <person name="Kallscheuer N."/>
            <person name="Luecker S."/>
            <person name="Lage O.M."/>
            <person name="Pohl T."/>
            <person name="Merkel B.J."/>
            <person name="Hornburger P."/>
            <person name="Mueller R.-W."/>
            <person name="Bruemmer F."/>
            <person name="Labrenz M."/>
            <person name="Spormann A.M."/>
            <person name="Op den Camp H."/>
            <person name="Overmann J."/>
            <person name="Amann R."/>
            <person name="Jetten M.S.M."/>
            <person name="Mascher T."/>
            <person name="Medema M.H."/>
            <person name="Devos D.P."/>
            <person name="Kaster A.-K."/>
            <person name="Ovreas L."/>
            <person name="Rohde M."/>
            <person name="Galperin M.Y."/>
            <person name="Jogler C."/>
        </authorList>
    </citation>
    <scope>NUCLEOTIDE SEQUENCE [LARGE SCALE GENOMIC DNA]</scope>
    <source>
        <strain evidence="2 3">OJF2</strain>
    </source>
</reference>
<accession>A0A5B9WAB8</accession>
<evidence type="ECO:0000256" key="1">
    <source>
        <dbReference type="SAM" id="SignalP"/>
    </source>
</evidence>
<keyword evidence="1" id="KW-0732">Signal</keyword>
<name>A0A5B9WAB8_9BACT</name>
<dbReference type="KEGG" id="agv:OJF2_60670"/>
<keyword evidence="3" id="KW-1185">Reference proteome</keyword>
<dbReference type="RefSeq" id="WP_148597029.1">
    <property type="nucleotide sequence ID" value="NZ_CP042997.1"/>
</dbReference>
<dbReference type="Proteomes" id="UP000324233">
    <property type="component" value="Chromosome"/>
</dbReference>
<evidence type="ECO:0008006" key="4">
    <source>
        <dbReference type="Google" id="ProtNLM"/>
    </source>
</evidence>
<proteinExistence type="predicted"/>
<dbReference type="AlphaFoldDB" id="A0A5B9WAB8"/>
<dbReference type="SUPFAM" id="SSF48452">
    <property type="entry name" value="TPR-like"/>
    <property type="match status" value="1"/>
</dbReference>
<protein>
    <recommendedName>
        <fullName evidence="4">Tetratricopeptide repeat protein</fullName>
    </recommendedName>
</protein>
<organism evidence="2 3">
    <name type="scientific">Aquisphaera giovannonii</name>
    <dbReference type="NCBI Taxonomy" id="406548"/>
    <lineage>
        <taxon>Bacteria</taxon>
        <taxon>Pseudomonadati</taxon>
        <taxon>Planctomycetota</taxon>
        <taxon>Planctomycetia</taxon>
        <taxon>Isosphaerales</taxon>
        <taxon>Isosphaeraceae</taxon>
        <taxon>Aquisphaera</taxon>
    </lineage>
</organism>
<evidence type="ECO:0000313" key="2">
    <source>
        <dbReference type="EMBL" id="QEH37476.1"/>
    </source>
</evidence>
<evidence type="ECO:0000313" key="3">
    <source>
        <dbReference type="Proteomes" id="UP000324233"/>
    </source>
</evidence>
<feature type="chain" id="PRO_5023019619" description="Tetratricopeptide repeat protein" evidence="1">
    <location>
        <begin position="20"/>
        <end position="540"/>
    </location>
</feature>
<dbReference type="InterPro" id="IPR011990">
    <property type="entry name" value="TPR-like_helical_dom_sf"/>
</dbReference>
<gene>
    <name evidence="2" type="ORF">OJF2_60670</name>
</gene>
<dbReference type="Gene3D" id="1.25.40.10">
    <property type="entry name" value="Tetratricopeptide repeat domain"/>
    <property type="match status" value="1"/>
</dbReference>
<dbReference type="EMBL" id="CP042997">
    <property type="protein sequence ID" value="QEH37476.1"/>
    <property type="molecule type" value="Genomic_DNA"/>
</dbReference>
<feature type="signal peptide" evidence="1">
    <location>
        <begin position="1"/>
        <end position="19"/>
    </location>
</feature>
<sequence precursor="true">MMLCRVVAMGLGIATVVIAGSPEGHAEDLQGEALARAAEAAARVEGRVDRAEAWLKIGEARVRRREPAAARAAFEAAAGVALQIHPREVAVRYNRSHPVILVAQAQAASGDREAAHATFLRGVEMLSAPDQFGNRPWDWGPIVRAQIQLEGRDAADSTIRRYRAYAEEGLARDRETLRSGVLKARGDFFEATRLRAWCGDYAGAVRDILNNEDFVGPLGDDPDSSRRFSLVHLLNDVPASDREAANPLLAAARKAVDDAGLPGRPVAGESCWQRAEQYCTIAVTLSRLGRFAEALETIAQAAGVPEPPPPNGGYRHTIARSYVLIAEDLRAAGDREGSLATLRKAIPFYSEPRGGRLTTSVANLTRGFLRLRAFDEARRLIEEAYPRWRRPTLESRTRLKLLESLADAQVDAGERAAAVVTLESALADAEMWRVGAVEIPENQRRFWSKPEPVILYAIAAARIRARLGEAVGARRLIESLKPGEPRDEGRRGFAVARAEAGDWTEALSMVRAIADPKIRDRAWIEVATVEPRPRPPLSRP</sequence>